<accession>A0A2P2MZ86</accession>
<reference evidence="1" key="1">
    <citation type="submission" date="2018-02" db="EMBL/GenBank/DDBJ databases">
        <title>Rhizophora mucronata_Transcriptome.</title>
        <authorList>
            <person name="Meera S.P."/>
            <person name="Sreeshan A."/>
            <person name="Augustine A."/>
        </authorList>
    </citation>
    <scope>NUCLEOTIDE SEQUENCE</scope>
    <source>
        <tissue evidence="1">Leaf</tissue>
    </source>
</reference>
<evidence type="ECO:0000313" key="1">
    <source>
        <dbReference type="EMBL" id="MBX35542.1"/>
    </source>
</evidence>
<name>A0A2P2MZ86_RHIMU</name>
<dbReference type="EMBL" id="GGEC01055058">
    <property type="protein sequence ID" value="MBX35542.1"/>
    <property type="molecule type" value="Transcribed_RNA"/>
</dbReference>
<organism evidence="1">
    <name type="scientific">Rhizophora mucronata</name>
    <name type="common">Asiatic mangrove</name>
    <dbReference type="NCBI Taxonomy" id="61149"/>
    <lineage>
        <taxon>Eukaryota</taxon>
        <taxon>Viridiplantae</taxon>
        <taxon>Streptophyta</taxon>
        <taxon>Embryophyta</taxon>
        <taxon>Tracheophyta</taxon>
        <taxon>Spermatophyta</taxon>
        <taxon>Magnoliopsida</taxon>
        <taxon>eudicotyledons</taxon>
        <taxon>Gunneridae</taxon>
        <taxon>Pentapetalae</taxon>
        <taxon>rosids</taxon>
        <taxon>fabids</taxon>
        <taxon>Malpighiales</taxon>
        <taxon>Rhizophoraceae</taxon>
        <taxon>Rhizophora</taxon>
    </lineage>
</organism>
<proteinExistence type="predicted"/>
<sequence>MLNEANKFVGTLSSTFLASSKKSRNQNSKNHCFVKNRFQVEISSSMLNSVSFDLL</sequence>
<dbReference type="AlphaFoldDB" id="A0A2P2MZ86"/>
<protein>
    <submittedName>
        <fullName evidence="1">Uncharacterized protein</fullName>
    </submittedName>
</protein>